<accession>A0A494XPE3</accession>
<keyword evidence="2" id="KW-1185">Reference proteome</keyword>
<protein>
    <submittedName>
        <fullName evidence="1">Type VI secretion system lipoprotein TssJ</fullName>
    </submittedName>
</protein>
<dbReference type="PANTHER" id="PTHR37625:SF4">
    <property type="entry name" value="OUTER MEMBRANE LIPOPROTEIN"/>
    <property type="match status" value="1"/>
</dbReference>
<name>A0A494XPE3_9BURK</name>
<gene>
    <name evidence="1" type="primary">tssJ</name>
    <name evidence="1" type="ORF">D7S89_11565</name>
</gene>
<dbReference type="Gene3D" id="2.60.40.4150">
    <property type="entry name" value="Type VI secretion system, lipoprotein SciN"/>
    <property type="match status" value="1"/>
</dbReference>
<dbReference type="InterPro" id="IPR038706">
    <property type="entry name" value="Type_VI_SciN-like_sf"/>
</dbReference>
<dbReference type="OrthoDB" id="5471061at2"/>
<keyword evidence="1" id="KW-0449">Lipoprotein</keyword>
<dbReference type="Pfam" id="PF12790">
    <property type="entry name" value="T6SS-SciN"/>
    <property type="match status" value="1"/>
</dbReference>
<proteinExistence type="predicted"/>
<organism evidence="1 2">
    <name type="scientific">Trinickia fusca</name>
    <dbReference type="NCBI Taxonomy" id="2419777"/>
    <lineage>
        <taxon>Bacteria</taxon>
        <taxon>Pseudomonadati</taxon>
        <taxon>Pseudomonadota</taxon>
        <taxon>Betaproteobacteria</taxon>
        <taxon>Burkholderiales</taxon>
        <taxon>Burkholderiaceae</taxon>
        <taxon>Trinickia</taxon>
    </lineage>
</organism>
<reference evidence="1 2" key="1">
    <citation type="submission" date="2018-10" db="EMBL/GenBank/DDBJ databases">
        <title>Paraburkholderia sp. 7MK8-2, isolated from soil.</title>
        <authorList>
            <person name="Gao Z.-H."/>
            <person name="Qiu L.-H."/>
        </authorList>
    </citation>
    <scope>NUCLEOTIDE SEQUENCE [LARGE SCALE GENOMIC DNA]</scope>
    <source>
        <strain evidence="1 2">7MK8-2</strain>
    </source>
</reference>
<dbReference type="NCBIfam" id="TIGR03352">
    <property type="entry name" value="VI_chp_3"/>
    <property type="match status" value="1"/>
</dbReference>
<evidence type="ECO:0000313" key="1">
    <source>
        <dbReference type="EMBL" id="RKP49393.1"/>
    </source>
</evidence>
<dbReference type="InterPro" id="IPR017734">
    <property type="entry name" value="T6SS_SciN"/>
</dbReference>
<dbReference type="AlphaFoldDB" id="A0A494XPE3"/>
<dbReference type="PANTHER" id="PTHR37625">
    <property type="entry name" value="OUTER MEMBRANE LIPOPROTEIN-RELATED"/>
    <property type="match status" value="1"/>
</dbReference>
<comment type="caution">
    <text evidence="1">The sequence shown here is derived from an EMBL/GenBank/DDBJ whole genome shotgun (WGS) entry which is preliminary data.</text>
</comment>
<dbReference type="Proteomes" id="UP000280434">
    <property type="component" value="Unassembled WGS sequence"/>
</dbReference>
<evidence type="ECO:0000313" key="2">
    <source>
        <dbReference type="Proteomes" id="UP000280434"/>
    </source>
</evidence>
<sequence length="277" mass="30233">MARLSASAFACRRRRPRRKRPFQRRADLPNASCRIVVVLLALIALSLASCATSPPKAPPATQFTLNASPKLNPNVEGRPSPVIVRIYQLAARDDFDRAGFFDLYDHDKDVLGGSALARTDIAIRPGEQLHFSHQLDPKTRNVAVMAAYRDIEAAHWRAVADISAPGTHALSVALGASSVAISDDYKGPQADWGALKKLVMPVWQALGGASGVPSTVAMPEMPKVEMPKVEMPKVEMPEVEMPKVEMPEVEMPKVELPKVELPKVELPKVELPKVDAQ</sequence>
<dbReference type="EMBL" id="RBZV01000003">
    <property type="protein sequence ID" value="RKP49393.1"/>
    <property type="molecule type" value="Genomic_DNA"/>
</dbReference>